<sequence length="70" mass="8062">NNSYDHTQNIVYTQEGSVKNLINGVDIILSIIRAYSKAFISTMKKIHAYSVHIIQKEMNLAHYPLKNRKS</sequence>
<dbReference type="Proteomes" id="UP000242414">
    <property type="component" value="Unassembled WGS sequence"/>
</dbReference>
<gene>
    <name evidence="1" type="ORF">BCV72DRAFT_313857</name>
</gene>
<evidence type="ECO:0000313" key="1">
    <source>
        <dbReference type="EMBL" id="ORE04063.1"/>
    </source>
</evidence>
<reference evidence="1" key="1">
    <citation type="journal article" date="2016" name="Proc. Natl. Acad. Sci. U.S.A.">
        <title>Lipid metabolic changes in an early divergent fungus govern the establishment of a mutualistic symbiosis with endobacteria.</title>
        <authorList>
            <person name="Lastovetsky O.A."/>
            <person name="Gaspar M.L."/>
            <person name="Mondo S.J."/>
            <person name="LaButti K.M."/>
            <person name="Sandor L."/>
            <person name="Grigoriev I.V."/>
            <person name="Henry S.A."/>
            <person name="Pawlowska T.E."/>
        </authorList>
    </citation>
    <scope>NUCLEOTIDE SEQUENCE [LARGE SCALE GENOMIC DNA]</scope>
    <source>
        <strain evidence="1">ATCC 52814</strain>
    </source>
</reference>
<dbReference type="VEuPathDB" id="FungiDB:BCV72DRAFT_313857"/>
<dbReference type="AlphaFoldDB" id="A0A1X0QWA6"/>
<feature type="non-terminal residue" evidence="1">
    <location>
        <position position="1"/>
    </location>
</feature>
<dbReference type="EMBL" id="KV921982">
    <property type="protein sequence ID" value="ORE04063.1"/>
    <property type="molecule type" value="Genomic_DNA"/>
</dbReference>
<proteinExistence type="predicted"/>
<accession>A0A1X0QWA6</accession>
<organism evidence="1">
    <name type="scientific">Rhizopus microsporus var. microsporus</name>
    <dbReference type="NCBI Taxonomy" id="86635"/>
    <lineage>
        <taxon>Eukaryota</taxon>
        <taxon>Fungi</taxon>
        <taxon>Fungi incertae sedis</taxon>
        <taxon>Mucoromycota</taxon>
        <taxon>Mucoromycotina</taxon>
        <taxon>Mucoromycetes</taxon>
        <taxon>Mucorales</taxon>
        <taxon>Mucorineae</taxon>
        <taxon>Rhizopodaceae</taxon>
        <taxon>Rhizopus</taxon>
    </lineage>
</organism>
<name>A0A1X0QWA6_RHIZD</name>
<protein>
    <submittedName>
        <fullName evidence="1">Uncharacterized protein</fullName>
    </submittedName>
</protein>